<feature type="transmembrane region" description="Helical" evidence="8">
    <location>
        <begin position="415"/>
        <end position="433"/>
    </location>
</feature>
<dbReference type="InterPro" id="IPR050171">
    <property type="entry name" value="MFS_Transporters"/>
</dbReference>
<feature type="transmembrane region" description="Helical" evidence="8">
    <location>
        <begin position="320"/>
        <end position="338"/>
    </location>
</feature>
<evidence type="ECO:0000259" key="9">
    <source>
        <dbReference type="PROSITE" id="PS50850"/>
    </source>
</evidence>
<comment type="subcellular location">
    <subcellularLocation>
        <location evidence="1">Cell membrane</location>
        <topology evidence="1">Multi-pass membrane protein</topology>
    </subcellularLocation>
</comment>
<evidence type="ECO:0000313" key="10">
    <source>
        <dbReference type="EMBL" id="GAA5187690.1"/>
    </source>
</evidence>
<feature type="transmembrane region" description="Helical" evidence="8">
    <location>
        <begin position="178"/>
        <end position="203"/>
    </location>
</feature>
<dbReference type="EMBL" id="BAABJQ010000010">
    <property type="protein sequence ID" value="GAA5187690.1"/>
    <property type="molecule type" value="Genomic_DNA"/>
</dbReference>
<feature type="transmembrane region" description="Helical" evidence="8">
    <location>
        <begin position="53"/>
        <end position="71"/>
    </location>
</feature>
<feature type="transmembrane region" description="Helical" evidence="8">
    <location>
        <begin position="83"/>
        <end position="108"/>
    </location>
</feature>
<dbReference type="Pfam" id="PF07690">
    <property type="entry name" value="MFS_1"/>
    <property type="match status" value="1"/>
</dbReference>
<dbReference type="PROSITE" id="PS50850">
    <property type="entry name" value="MFS"/>
    <property type="match status" value="1"/>
</dbReference>
<name>A0ABP9RUX8_9ACTN</name>
<dbReference type="PROSITE" id="PS00216">
    <property type="entry name" value="SUGAR_TRANSPORT_1"/>
    <property type="match status" value="1"/>
</dbReference>
<dbReference type="RefSeq" id="WP_345631063.1">
    <property type="nucleotide sequence ID" value="NZ_BAABJQ010000010.1"/>
</dbReference>
<evidence type="ECO:0000313" key="11">
    <source>
        <dbReference type="Proteomes" id="UP001501570"/>
    </source>
</evidence>
<feature type="region of interest" description="Disordered" evidence="7">
    <location>
        <begin position="1"/>
        <end position="23"/>
    </location>
</feature>
<evidence type="ECO:0000256" key="5">
    <source>
        <dbReference type="ARBA" id="ARBA00022989"/>
    </source>
</evidence>
<dbReference type="InterPro" id="IPR005829">
    <property type="entry name" value="Sugar_transporter_CS"/>
</dbReference>
<feature type="transmembrane region" description="Helical" evidence="8">
    <location>
        <begin position="251"/>
        <end position="278"/>
    </location>
</feature>
<dbReference type="InterPro" id="IPR011701">
    <property type="entry name" value="MFS"/>
</dbReference>
<feature type="compositionally biased region" description="Basic and acidic residues" evidence="7">
    <location>
        <begin position="1"/>
        <end position="14"/>
    </location>
</feature>
<dbReference type="SUPFAM" id="SSF103473">
    <property type="entry name" value="MFS general substrate transporter"/>
    <property type="match status" value="1"/>
</dbReference>
<feature type="transmembrane region" description="Helical" evidence="8">
    <location>
        <begin position="290"/>
        <end position="308"/>
    </location>
</feature>
<evidence type="ECO:0000256" key="4">
    <source>
        <dbReference type="ARBA" id="ARBA00022692"/>
    </source>
</evidence>
<feature type="transmembrane region" description="Helical" evidence="8">
    <location>
        <begin position="145"/>
        <end position="166"/>
    </location>
</feature>
<keyword evidence="4 8" id="KW-0812">Transmembrane</keyword>
<proteinExistence type="predicted"/>
<comment type="caution">
    <text evidence="10">The sequence shown here is derived from an EMBL/GenBank/DDBJ whole genome shotgun (WGS) entry which is preliminary data.</text>
</comment>
<feature type="transmembrane region" description="Helical" evidence="8">
    <location>
        <begin position="120"/>
        <end position="139"/>
    </location>
</feature>
<evidence type="ECO:0000256" key="7">
    <source>
        <dbReference type="SAM" id="MobiDB-lite"/>
    </source>
</evidence>
<protein>
    <submittedName>
        <fullName evidence="10">MFS transporter</fullName>
    </submittedName>
</protein>
<organism evidence="10 11">
    <name type="scientific">Rugosimonospora acidiphila</name>
    <dbReference type="NCBI Taxonomy" id="556531"/>
    <lineage>
        <taxon>Bacteria</taxon>
        <taxon>Bacillati</taxon>
        <taxon>Actinomycetota</taxon>
        <taxon>Actinomycetes</taxon>
        <taxon>Micromonosporales</taxon>
        <taxon>Micromonosporaceae</taxon>
        <taxon>Rugosimonospora</taxon>
    </lineage>
</organism>
<keyword evidence="11" id="KW-1185">Reference proteome</keyword>
<feature type="domain" description="Major facilitator superfamily (MFS) profile" evidence="9">
    <location>
        <begin position="54"/>
        <end position="436"/>
    </location>
</feature>
<dbReference type="InterPro" id="IPR036259">
    <property type="entry name" value="MFS_trans_sf"/>
</dbReference>
<evidence type="ECO:0000256" key="8">
    <source>
        <dbReference type="SAM" id="Phobius"/>
    </source>
</evidence>
<evidence type="ECO:0000256" key="3">
    <source>
        <dbReference type="ARBA" id="ARBA00022475"/>
    </source>
</evidence>
<evidence type="ECO:0000256" key="1">
    <source>
        <dbReference type="ARBA" id="ARBA00004651"/>
    </source>
</evidence>
<accession>A0ABP9RUX8</accession>
<dbReference type="PANTHER" id="PTHR23517:SF13">
    <property type="entry name" value="MAJOR FACILITATOR SUPERFAMILY MFS_1"/>
    <property type="match status" value="1"/>
</dbReference>
<keyword evidence="2" id="KW-0813">Transport</keyword>
<feature type="transmembrane region" description="Helical" evidence="8">
    <location>
        <begin position="209"/>
        <end position="230"/>
    </location>
</feature>
<dbReference type="Gene3D" id="1.20.1250.20">
    <property type="entry name" value="MFS general substrate transporter like domains"/>
    <property type="match status" value="1"/>
</dbReference>
<keyword evidence="3" id="KW-1003">Cell membrane</keyword>
<evidence type="ECO:0000256" key="6">
    <source>
        <dbReference type="ARBA" id="ARBA00023136"/>
    </source>
</evidence>
<keyword evidence="6 8" id="KW-0472">Membrane</keyword>
<gene>
    <name evidence="10" type="ORF">GCM10023322_36540</name>
</gene>
<reference evidence="11" key="1">
    <citation type="journal article" date="2019" name="Int. J. Syst. Evol. Microbiol.">
        <title>The Global Catalogue of Microorganisms (GCM) 10K type strain sequencing project: providing services to taxonomists for standard genome sequencing and annotation.</title>
        <authorList>
            <consortium name="The Broad Institute Genomics Platform"/>
            <consortium name="The Broad Institute Genome Sequencing Center for Infectious Disease"/>
            <person name="Wu L."/>
            <person name="Ma J."/>
        </authorList>
    </citation>
    <scope>NUCLEOTIDE SEQUENCE [LARGE SCALE GENOMIC DNA]</scope>
    <source>
        <strain evidence="11">JCM 18304</strain>
    </source>
</reference>
<dbReference type="InterPro" id="IPR020846">
    <property type="entry name" value="MFS_dom"/>
</dbReference>
<feature type="transmembrane region" description="Helical" evidence="8">
    <location>
        <begin position="344"/>
        <end position="369"/>
    </location>
</feature>
<sequence>MSPNRTRTDDHRPGAEIPAAAETTGATEPLAAAERGAVGRAGTERVGGVRGRWGFLATAYTLLVLIIGTNLPTPLYRGYQAAFGFSALTVTLIFAAYVAVLIPSLLVLGPLSDAIGRRRVLLPAVGVAALASLVFALAQGTGWLYAARMLQGLAVGAATGALTAALTELEPRGDRRRAALVSTVLSVGGIGLGPLVGGLLAQYLPAPRVLPFVVEIVLLVPAAMAALPEAGHPAGSPARTAWRPRRPQLPAAVRPAFATSGMATLLAFAVVGLFLTLVPTYVTTLSHSGNLLLAGAAVALMLACSAVAQLAGYGRPARGLSITGLPLLAAGLVLLAVAGSVSSLALLLVATGIAGAGQGLVFLGGLSAVNHAAPPRRRADVVSSFYVVAYLGVGVPVIGVGFLATSLGLLVAVRYFAAAVAALCLFVLIVLTVRGHRAGR</sequence>
<keyword evidence="5 8" id="KW-1133">Transmembrane helix</keyword>
<dbReference type="Proteomes" id="UP001501570">
    <property type="component" value="Unassembled WGS sequence"/>
</dbReference>
<dbReference type="PANTHER" id="PTHR23517">
    <property type="entry name" value="RESISTANCE PROTEIN MDTM, PUTATIVE-RELATED-RELATED"/>
    <property type="match status" value="1"/>
</dbReference>
<feature type="transmembrane region" description="Helical" evidence="8">
    <location>
        <begin position="381"/>
        <end position="403"/>
    </location>
</feature>
<evidence type="ECO:0000256" key="2">
    <source>
        <dbReference type="ARBA" id="ARBA00022448"/>
    </source>
</evidence>